<sequence>MSDSVNTQMVLAAEGGAMKEVLALLKKGANPNSFGEHTGALHSAALMGHQKVVKTLLKHGANPNMPDKDQLYPLHLAAREGHTAICNLLLKAGADKTQQTTSGVTALHLAAAANFASLVVNLIKAGCDKDLKDADGNTPLLIASALGNVGVVKSLLKLGADVRSVTQNGSTALLQALWTLHGARVDNWEHNDEVNGVPIRCTLEKGYLMYYYNYDKYNLRPGRLMTLKEQRNIALQDWAPFEHLDYLNALSVIKALIKGGVSVTQTDDRGISPLRVACSAGVGSIMELLHKKGASFDEKPWKQVTLLHQTAGSGRIDGLKVFFKWAKNIDVNAQDVNAWTPAHYLADTGGPLEMAQLLLKQGTDPSIASTKATEYFPKGTTAAQIALHWNDMDLAMELA</sequence>
<name>A0A6S6TE00_9BACT</name>
<dbReference type="SMART" id="SM00248">
    <property type="entry name" value="ANK"/>
    <property type="match status" value="7"/>
</dbReference>
<protein>
    <submittedName>
        <fullName evidence="4">Uncharacterized protein</fullName>
    </submittedName>
</protein>
<dbReference type="Pfam" id="PF13637">
    <property type="entry name" value="Ank_4"/>
    <property type="match status" value="1"/>
</dbReference>
<feature type="repeat" description="ANK" evidence="3">
    <location>
        <begin position="36"/>
        <end position="68"/>
    </location>
</feature>
<dbReference type="InterPro" id="IPR036770">
    <property type="entry name" value="Ankyrin_rpt-contain_sf"/>
</dbReference>
<dbReference type="PROSITE" id="PS50088">
    <property type="entry name" value="ANK_REPEAT"/>
    <property type="match status" value="4"/>
</dbReference>
<feature type="repeat" description="ANK" evidence="3">
    <location>
        <begin position="102"/>
        <end position="134"/>
    </location>
</feature>
<proteinExistence type="predicted"/>
<feature type="repeat" description="ANK" evidence="3">
    <location>
        <begin position="135"/>
        <end position="167"/>
    </location>
</feature>
<evidence type="ECO:0000256" key="3">
    <source>
        <dbReference type="PROSITE-ProRule" id="PRU00023"/>
    </source>
</evidence>
<dbReference type="InterPro" id="IPR050776">
    <property type="entry name" value="Ank_Repeat/CDKN_Inhibitor"/>
</dbReference>
<organism evidence="4">
    <name type="scientific">uncultured Aureispira sp</name>
    <dbReference type="NCBI Taxonomy" id="1331704"/>
    <lineage>
        <taxon>Bacteria</taxon>
        <taxon>Pseudomonadati</taxon>
        <taxon>Bacteroidota</taxon>
        <taxon>Saprospiria</taxon>
        <taxon>Saprospirales</taxon>
        <taxon>Saprospiraceae</taxon>
        <taxon>Aureispira</taxon>
        <taxon>environmental samples</taxon>
    </lineage>
</organism>
<dbReference type="Pfam" id="PF12796">
    <property type="entry name" value="Ank_2"/>
    <property type="match status" value="2"/>
</dbReference>
<evidence type="ECO:0000313" key="4">
    <source>
        <dbReference type="EMBL" id="CAA6821431.1"/>
    </source>
</evidence>
<dbReference type="PROSITE" id="PS50297">
    <property type="entry name" value="ANK_REP_REGION"/>
    <property type="match status" value="4"/>
</dbReference>
<feature type="repeat" description="ANK" evidence="3">
    <location>
        <begin position="69"/>
        <end position="101"/>
    </location>
</feature>
<dbReference type="AlphaFoldDB" id="A0A6S6TE00"/>
<dbReference type="Gene3D" id="1.25.40.20">
    <property type="entry name" value="Ankyrin repeat-containing domain"/>
    <property type="match status" value="3"/>
</dbReference>
<reference evidence="4" key="1">
    <citation type="submission" date="2020-01" db="EMBL/GenBank/DDBJ databases">
        <authorList>
            <person name="Meier V. D."/>
            <person name="Meier V D."/>
        </authorList>
    </citation>
    <scope>NUCLEOTIDE SEQUENCE</scope>
    <source>
        <strain evidence="4">HLG_WM_MAG_10</strain>
    </source>
</reference>
<dbReference type="SUPFAM" id="SSF48403">
    <property type="entry name" value="Ankyrin repeat"/>
    <property type="match status" value="2"/>
</dbReference>
<keyword evidence="1" id="KW-0677">Repeat</keyword>
<evidence type="ECO:0000256" key="2">
    <source>
        <dbReference type="ARBA" id="ARBA00023043"/>
    </source>
</evidence>
<accession>A0A6S6TE00</accession>
<dbReference type="PANTHER" id="PTHR24201">
    <property type="entry name" value="ANK_REP_REGION DOMAIN-CONTAINING PROTEIN"/>
    <property type="match status" value="1"/>
</dbReference>
<gene>
    <name evidence="4" type="ORF">HELGO_WM18351</name>
</gene>
<dbReference type="InterPro" id="IPR002110">
    <property type="entry name" value="Ankyrin_rpt"/>
</dbReference>
<dbReference type="EMBL" id="CACVAQ010000297">
    <property type="protein sequence ID" value="CAA6821431.1"/>
    <property type="molecule type" value="Genomic_DNA"/>
</dbReference>
<evidence type="ECO:0000256" key="1">
    <source>
        <dbReference type="ARBA" id="ARBA00022737"/>
    </source>
</evidence>
<keyword evidence="2 3" id="KW-0040">ANK repeat</keyword>